<evidence type="ECO:0000256" key="1">
    <source>
        <dbReference type="ARBA" id="ARBA00004496"/>
    </source>
</evidence>
<dbReference type="Gene3D" id="2.130.10.10">
    <property type="entry name" value="YVTN repeat-like/Quinoprotein amine dehydrogenase"/>
    <property type="match status" value="2"/>
</dbReference>
<organism evidence="8 9">
    <name type="scientific">Hortaea werneckii</name>
    <name type="common">Black yeast</name>
    <name type="synonym">Cladosporium werneckii</name>
    <dbReference type="NCBI Taxonomy" id="91943"/>
    <lineage>
        <taxon>Eukaryota</taxon>
        <taxon>Fungi</taxon>
        <taxon>Dikarya</taxon>
        <taxon>Ascomycota</taxon>
        <taxon>Pezizomycotina</taxon>
        <taxon>Dothideomycetes</taxon>
        <taxon>Dothideomycetidae</taxon>
        <taxon>Mycosphaerellales</taxon>
        <taxon>Teratosphaeriaceae</taxon>
        <taxon>Hortaea</taxon>
    </lineage>
</organism>
<sequence>MSTNPFPTTPTARLSSSTLATTAPSSPVHALTFSAGTGQYLLTGSQDRQIRLFNPSTAKLIQTYSAHGYEVLDLAVADDNSRFVSGGGDKTVFLWDVAAGTTLRRFAGHAGRVNAVAFGGTGDAVVVSGSFDGMVKVWDSRARGDRAMMSWGEARDAVSSVFVRGCEVLVGSVDGRVRVYDLASGCVDTDVLGASVTSVMPTAANDGYLVSTLDSHVRLMDRSTGKCLQSFQGGGFRNERYRVRSTLAMGDSVAMSGSEDGSIVVWDVLSGKVLHMLRHAKQDDVGREGGQKQVVSAVAWNQMRKTWASAGGDGTVVVWGGDD</sequence>
<evidence type="ECO:0000256" key="2">
    <source>
        <dbReference type="ARBA" id="ARBA00022490"/>
    </source>
</evidence>
<evidence type="ECO:0000256" key="4">
    <source>
        <dbReference type="ARBA" id="ARBA00022737"/>
    </source>
</evidence>
<evidence type="ECO:0000256" key="5">
    <source>
        <dbReference type="ARBA" id="ARBA00038145"/>
    </source>
</evidence>
<feature type="repeat" description="WD" evidence="6">
    <location>
        <begin position="255"/>
        <end position="276"/>
    </location>
</feature>
<dbReference type="GO" id="GO:0071013">
    <property type="term" value="C:catalytic step 2 spliceosome"/>
    <property type="evidence" value="ECO:0007669"/>
    <property type="project" value="TreeGrafter"/>
</dbReference>
<dbReference type="AlphaFoldDB" id="A0A3M7GXF8"/>
<dbReference type="InterPro" id="IPR001680">
    <property type="entry name" value="WD40_rpt"/>
</dbReference>
<feature type="repeat" description="WD" evidence="6">
    <location>
        <begin position="106"/>
        <end position="139"/>
    </location>
</feature>
<dbReference type="SMART" id="SM00320">
    <property type="entry name" value="WD40"/>
    <property type="match status" value="6"/>
</dbReference>
<dbReference type="InterPro" id="IPR020472">
    <property type="entry name" value="WD40_PAC1"/>
</dbReference>
<dbReference type="GO" id="GO:0000398">
    <property type="term" value="P:mRNA splicing, via spliceosome"/>
    <property type="evidence" value="ECO:0007669"/>
    <property type="project" value="TreeGrafter"/>
</dbReference>
<evidence type="ECO:0000256" key="7">
    <source>
        <dbReference type="SAM" id="MobiDB-lite"/>
    </source>
</evidence>
<name>A0A3M7GXF8_HORWE</name>
<feature type="region of interest" description="Disordered" evidence="7">
    <location>
        <begin position="1"/>
        <end position="21"/>
    </location>
</feature>
<comment type="subcellular location">
    <subcellularLocation>
        <location evidence="1">Cytoplasm</location>
    </subcellularLocation>
</comment>
<dbReference type="Proteomes" id="UP000269539">
    <property type="component" value="Unassembled WGS sequence"/>
</dbReference>
<keyword evidence="2" id="KW-0963">Cytoplasm</keyword>
<dbReference type="VEuPathDB" id="FungiDB:BTJ68_08348"/>
<evidence type="ECO:0000313" key="9">
    <source>
        <dbReference type="Proteomes" id="UP000269539"/>
    </source>
</evidence>
<dbReference type="PANTHER" id="PTHR22842:SF3">
    <property type="entry name" value="WD REPEAT DOMAIN-CONTAINING PROTEIN 83"/>
    <property type="match status" value="1"/>
</dbReference>
<dbReference type="PRINTS" id="PR00320">
    <property type="entry name" value="GPROTEINBRPT"/>
</dbReference>
<feature type="repeat" description="WD" evidence="6">
    <location>
        <begin position="288"/>
        <end position="323"/>
    </location>
</feature>
<dbReference type="Pfam" id="PF00400">
    <property type="entry name" value="WD40"/>
    <property type="match status" value="5"/>
</dbReference>
<keyword evidence="3 6" id="KW-0853">WD repeat</keyword>
<proteinExistence type="inferred from homology"/>
<dbReference type="PANTHER" id="PTHR22842">
    <property type="entry name" value="WD40 REPEAT PROTEIN"/>
    <property type="match status" value="1"/>
</dbReference>
<dbReference type="InterPro" id="IPR051980">
    <property type="entry name" value="WD_repeat_MORG1"/>
</dbReference>
<comment type="similarity">
    <text evidence="5">Belongs to the WD repeat MORG1 family.</text>
</comment>
<feature type="compositionally biased region" description="Low complexity" evidence="7">
    <location>
        <begin position="9"/>
        <end position="21"/>
    </location>
</feature>
<evidence type="ECO:0000256" key="6">
    <source>
        <dbReference type="PROSITE-ProRule" id="PRU00221"/>
    </source>
</evidence>
<dbReference type="GO" id="GO:0005737">
    <property type="term" value="C:cytoplasm"/>
    <property type="evidence" value="ECO:0007669"/>
    <property type="project" value="UniProtKB-SubCell"/>
</dbReference>
<dbReference type="CDD" id="cd00200">
    <property type="entry name" value="WD40"/>
    <property type="match status" value="1"/>
</dbReference>
<keyword evidence="4" id="KW-0677">Repeat</keyword>
<dbReference type="SUPFAM" id="SSF50978">
    <property type="entry name" value="WD40 repeat-like"/>
    <property type="match status" value="1"/>
</dbReference>
<protein>
    <submittedName>
        <fullName evidence="8">Uncharacterized protein</fullName>
    </submittedName>
</protein>
<reference evidence="8 9" key="1">
    <citation type="journal article" date="2018" name="BMC Genomics">
        <title>Genomic evidence for intraspecific hybridization in a clonal and extremely halotolerant yeast.</title>
        <authorList>
            <person name="Gostincar C."/>
            <person name="Stajich J.E."/>
            <person name="Zupancic J."/>
            <person name="Zalar P."/>
            <person name="Gunde-Cimerman N."/>
        </authorList>
    </citation>
    <scope>NUCLEOTIDE SEQUENCE [LARGE SCALE GENOMIC DNA]</scope>
    <source>
        <strain evidence="8 9">EXF-10513</strain>
    </source>
</reference>
<comment type="caution">
    <text evidence="8">The sequence shown here is derived from an EMBL/GenBank/DDBJ whole genome shotgun (WGS) entry which is preliminary data.</text>
</comment>
<feature type="repeat" description="WD" evidence="6">
    <location>
        <begin position="64"/>
        <end position="105"/>
    </location>
</feature>
<dbReference type="EMBL" id="QWIO01000169">
    <property type="protein sequence ID" value="RMZ05713.1"/>
    <property type="molecule type" value="Genomic_DNA"/>
</dbReference>
<accession>A0A3M7GXF8</accession>
<dbReference type="InterPro" id="IPR015943">
    <property type="entry name" value="WD40/YVTN_repeat-like_dom_sf"/>
</dbReference>
<feature type="repeat" description="WD" evidence="6">
    <location>
        <begin position="21"/>
        <end position="63"/>
    </location>
</feature>
<evidence type="ECO:0000256" key="3">
    <source>
        <dbReference type="ARBA" id="ARBA00022574"/>
    </source>
</evidence>
<gene>
    <name evidence="8" type="ORF">D0864_02409</name>
</gene>
<dbReference type="InterPro" id="IPR036322">
    <property type="entry name" value="WD40_repeat_dom_sf"/>
</dbReference>
<dbReference type="PROSITE" id="PS50294">
    <property type="entry name" value="WD_REPEATS_REGION"/>
    <property type="match status" value="3"/>
</dbReference>
<evidence type="ECO:0000313" key="8">
    <source>
        <dbReference type="EMBL" id="RMZ05713.1"/>
    </source>
</evidence>
<dbReference type="PROSITE" id="PS50082">
    <property type="entry name" value="WD_REPEATS_2"/>
    <property type="match status" value="5"/>
</dbReference>